<organism evidence="2">
    <name type="scientific">Triticum aestivum</name>
    <name type="common">Wheat</name>
    <dbReference type="NCBI Taxonomy" id="4565"/>
    <lineage>
        <taxon>Eukaryota</taxon>
        <taxon>Viridiplantae</taxon>
        <taxon>Streptophyta</taxon>
        <taxon>Embryophyta</taxon>
        <taxon>Tracheophyta</taxon>
        <taxon>Spermatophyta</taxon>
        <taxon>Magnoliopsida</taxon>
        <taxon>Liliopsida</taxon>
        <taxon>Poales</taxon>
        <taxon>Poaceae</taxon>
        <taxon>BOP clade</taxon>
        <taxon>Pooideae</taxon>
        <taxon>Triticodae</taxon>
        <taxon>Triticeae</taxon>
        <taxon>Triticinae</taxon>
        <taxon>Triticum</taxon>
    </lineage>
</organism>
<feature type="region of interest" description="Disordered" evidence="1">
    <location>
        <begin position="1"/>
        <end position="24"/>
    </location>
</feature>
<reference evidence="2" key="2">
    <citation type="submission" date="2018-10" db="UniProtKB">
        <authorList>
            <consortium name="EnsemblPlants"/>
        </authorList>
    </citation>
    <scope>IDENTIFICATION</scope>
</reference>
<evidence type="ECO:0000256" key="1">
    <source>
        <dbReference type="SAM" id="MobiDB-lite"/>
    </source>
</evidence>
<accession>A0A3B6PEZ3</accession>
<dbReference type="Proteomes" id="UP000019116">
    <property type="component" value="Chromosome 6B"/>
</dbReference>
<feature type="compositionally biased region" description="Basic residues" evidence="1">
    <location>
        <begin position="1"/>
        <end position="11"/>
    </location>
</feature>
<dbReference type="InterPro" id="IPR036047">
    <property type="entry name" value="F-box-like_dom_sf"/>
</dbReference>
<sequence>MDFRSRRRVRRSPPPPPRGPDGDDLISALPDDMLLQILVRLRCARAAARTGVLSRRWRGLWARLPGLTFRDVPAGVVKAALARVPRHTSVSLLDVCLTRSVLEASRKLDDARARSLLRIAERLSPEELIFILPRETVFKSGPPVGIVMPCFRRATSIELDTGFLRIKPPRAGCEFPALERLSLSGNIGDIGAFLNRCPRLRMLGVIFRECVLASIEK</sequence>
<dbReference type="Gramene" id="TraesCS6B02G031100.1">
    <property type="protein sequence ID" value="TraesCS6B02G031100.1.cds1"/>
    <property type="gene ID" value="TraesCS6B02G031100"/>
</dbReference>
<proteinExistence type="predicted"/>
<evidence type="ECO:0008006" key="4">
    <source>
        <dbReference type="Google" id="ProtNLM"/>
    </source>
</evidence>
<name>A0A3B6PEZ3_WHEAT</name>
<dbReference type="SUPFAM" id="SSF81383">
    <property type="entry name" value="F-box domain"/>
    <property type="match status" value="1"/>
</dbReference>
<evidence type="ECO:0000313" key="2">
    <source>
        <dbReference type="EnsemblPlants" id="TraesCS6B02G031100.1.cds1"/>
    </source>
</evidence>
<evidence type="ECO:0000313" key="3">
    <source>
        <dbReference type="Proteomes" id="UP000019116"/>
    </source>
</evidence>
<dbReference type="PANTHER" id="PTHR34709">
    <property type="entry name" value="OS10G0396666 PROTEIN"/>
    <property type="match status" value="1"/>
</dbReference>
<dbReference type="Gramene" id="TraesROB_scaffold_109800_01G000100.1">
    <property type="protein sequence ID" value="TraesROB_scaffold_109800_01G000100.1"/>
    <property type="gene ID" value="TraesROB_scaffold_109800_01G000100"/>
</dbReference>
<dbReference type="OMA" id="GVIFREC"/>
<dbReference type="AlphaFoldDB" id="A0A3B6PEZ3"/>
<dbReference type="Gramene" id="TraesLAC6B03G03379910.1">
    <property type="protein sequence ID" value="TraesLAC6B03G03379910.1.CDS1"/>
    <property type="gene ID" value="TraesLAC6B03G03379910"/>
</dbReference>
<dbReference type="OrthoDB" id="676351at2759"/>
<keyword evidence="3" id="KW-1185">Reference proteome</keyword>
<protein>
    <recommendedName>
        <fullName evidence="4">F-box domain-containing protein</fullName>
    </recommendedName>
</protein>
<dbReference type="Gramene" id="TraesSYM6B03G03372560.1">
    <property type="protein sequence ID" value="TraesSYM6B03G03372560.1.CDS1"/>
    <property type="gene ID" value="TraesSYM6B03G03372560"/>
</dbReference>
<dbReference type="Gramene" id="TraesCS6B03G0070000.1">
    <property type="protein sequence ID" value="TraesCS6B03G0070000.1.CDS1"/>
    <property type="gene ID" value="TraesCS6B03G0070000"/>
</dbReference>
<dbReference type="PANTHER" id="PTHR34709:SF25">
    <property type="entry name" value="OS06G0688400 PROTEIN"/>
    <property type="match status" value="1"/>
</dbReference>
<dbReference type="Gramene" id="TraesCLE_scaffold_209388_01G000100.1">
    <property type="protein sequence ID" value="TraesCLE_scaffold_209388_01G000100.1"/>
    <property type="gene ID" value="TraesCLE_scaffold_209388_01G000100"/>
</dbReference>
<dbReference type="InterPro" id="IPR055312">
    <property type="entry name" value="FBL15-like"/>
</dbReference>
<dbReference type="EnsemblPlants" id="TraesCS6B02G031100.1">
    <property type="protein sequence ID" value="TraesCS6B02G031100.1.cds1"/>
    <property type="gene ID" value="TraesCS6B02G031100"/>
</dbReference>
<dbReference type="Gramene" id="TraesLDM6B03G03429990.1">
    <property type="protein sequence ID" value="TraesLDM6B03G03429990.1.CDS1"/>
    <property type="gene ID" value="TraesLDM6B03G03429990"/>
</dbReference>
<dbReference type="Gramene" id="TraesRN6B0100058600.1">
    <property type="protein sequence ID" value="TraesRN6B0100058600.1"/>
    <property type="gene ID" value="TraesRN6B0100058600"/>
</dbReference>
<reference evidence="2" key="1">
    <citation type="submission" date="2018-08" db="EMBL/GenBank/DDBJ databases">
        <authorList>
            <person name="Rossello M."/>
        </authorList>
    </citation>
    <scope>NUCLEOTIDE SEQUENCE [LARGE SCALE GENOMIC DNA]</scope>
    <source>
        <strain evidence="2">cv. Chinese Spring</strain>
    </source>
</reference>